<evidence type="ECO:0000256" key="1">
    <source>
        <dbReference type="SAM" id="SignalP"/>
    </source>
</evidence>
<dbReference type="Proteomes" id="UP000199315">
    <property type="component" value="Unassembled WGS sequence"/>
</dbReference>
<keyword evidence="4" id="KW-1185">Reference proteome</keyword>
<keyword evidence="1" id="KW-0732">Signal</keyword>
<dbReference type="Pfam" id="PF12671">
    <property type="entry name" value="Amidase_6"/>
    <property type="match status" value="1"/>
</dbReference>
<feature type="chain" id="PRO_5008921822" evidence="1">
    <location>
        <begin position="24"/>
        <end position="403"/>
    </location>
</feature>
<proteinExistence type="predicted"/>
<dbReference type="AlphaFoldDB" id="A0A1D3TUN1"/>
<evidence type="ECO:0000313" key="3">
    <source>
        <dbReference type="EMBL" id="SCP97788.1"/>
    </source>
</evidence>
<evidence type="ECO:0000259" key="2">
    <source>
        <dbReference type="Pfam" id="PF12671"/>
    </source>
</evidence>
<evidence type="ECO:0000313" key="4">
    <source>
        <dbReference type="Proteomes" id="UP000199315"/>
    </source>
</evidence>
<dbReference type="RefSeq" id="WP_091234246.1">
    <property type="nucleotide sequence ID" value="NZ_FMKA01000013.1"/>
</dbReference>
<dbReference type="InterPro" id="IPR024301">
    <property type="entry name" value="Amidase_6"/>
</dbReference>
<name>A0A1D3TUN1_9FIRM</name>
<protein>
    <submittedName>
        <fullName evidence="3">Putative amidase domain-containing protein</fullName>
    </submittedName>
</protein>
<dbReference type="STRING" id="1619234.SAMN05421730_101392"/>
<sequence length="403" mass="45809">MKKTISFLLAIVMTISLQTVALAQTNSQMLNSDYEEVKSFVSSYFDVIDKSLSELSISPELKNYYKSENCLEYISIDTTIQHRLLQISDLHYSDYKTTLSFEDISYDGESFNVIVDKNTDMYFNCFKGEPSSIYERHIIDIVKSENDTFRIVSDNYSDEIKDLLKLYRNFSNTTMTNNIEKAKNILLQESKNNVALQKSELELLKNEAIDNKGKLPAEEKNILSGFGFHAYNRNAAQSYAYTYVLSPNSSYVNFESMGGNCTNFTSQCLRAGGIPFDEIGGHQWYYYNSTNRAPAWTSANYFRTYYKNNVGSSSIKGIKAVTSDFASMRLGDLVQLVSSGTASHSMFISSPIYDNWGSDDPWKYKYDVGICQNSTSVAGRQKNIPLSTKPTNREYVHIEGSYY</sequence>
<accession>A0A1D3TUN1</accession>
<feature type="signal peptide" evidence="1">
    <location>
        <begin position="1"/>
        <end position="23"/>
    </location>
</feature>
<feature type="domain" description="Putative amidase" evidence="2">
    <location>
        <begin position="231"/>
        <end position="352"/>
    </location>
</feature>
<dbReference type="EMBL" id="FMKA01000013">
    <property type="protein sequence ID" value="SCP97788.1"/>
    <property type="molecule type" value="Genomic_DNA"/>
</dbReference>
<organism evidence="3 4">
    <name type="scientific">Anaerobium acetethylicum</name>
    <dbReference type="NCBI Taxonomy" id="1619234"/>
    <lineage>
        <taxon>Bacteria</taxon>
        <taxon>Bacillati</taxon>
        <taxon>Bacillota</taxon>
        <taxon>Clostridia</taxon>
        <taxon>Lachnospirales</taxon>
        <taxon>Lachnospiraceae</taxon>
        <taxon>Anaerobium</taxon>
    </lineage>
</organism>
<dbReference type="PANTHER" id="PTHR40032:SF1">
    <property type="entry name" value="EXPORTED PROTEIN"/>
    <property type="match status" value="1"/>
</dbReference>
<dbReference type="PANTHER" id="PTHR40032">
    <property type="entry name" value="EXPORTED PROTEIN-RELATED"/>
    <property type="match status" value="1"/>
</dbReference>
<dbReference type="OrthoDB" id="9812429at2"/>
<gene>
    <name evidence="3" type="ORF">SAMN05421730_101392</name>
</gene>
<reference evidence="3 4" key="1">
    <citation type="submission" date="2016-09" db="EMBL/GenBank/DDBJ databases">
        <authorList>
            <person name="Capua I."/>
            <person name="De Benedictis P."/>
            <person name="Joannis T."/>
            <person name="Lombin L.H."/>
            <person name="Cattoli G."/>
        </authorList>
    </citation>
    <scope>NUCLEOTIDE SEQUENCE [LARGE SCALE GENOMIC DNA]</scope>
    <source>
        <strain evidence="3 4">GluBS11</strain>
    </source>
</reference>